<sequence length="1019" mass="116647">MSILVDGQALSVTDLFQKYDLDEISDILVKIKKEIFVRTNEVKKVIGSNPDLMIDFGENVSNIYDASTKLNISTFELLNDIDKFSNSLNDRISNFVQEELPDVINKEDLTSILSYQEKHEKLYFGILESFSKKSFVQSYELYLKHKQFLSEDTSDLDNYLFKDSFFIKQSISSNCYTFIQSCEKLTSVELAQLIMIRYLLEIEDKHSDHLEYIESDLKTILENALILRVDETIKGLKYARITDNDDSENMEERNNKLCQTFMIAMTVLVDIYELKESILLVYSEFKQKGWCQFQSLDDISACVLLLNNSEHISRLLSVLLEEFKSMGKEKVAETSHIENIDTNYGKKPERIKQSFRSRFLSRIYLNLFNTISHGVGIEILRNSFFPILISSIEEDLIKFLLNGNKKELLDLIFISEENIEFCFNKKMGNIFGDNDTIKWLLSKNESFEIVLEEIKDTEELLDKIEPSEKNSILRGISERCFGSIINKFIEFNRILLWSIKGKDFKQIPEIIIKDKDDPFVNIHKFSNVLIQGKRLEVLESYLIEYLSTDQEDSSFSFQSLTQDFNIGLGNVNWKTLLRVCNEISASIEDSSSITQTIMLSALGEFAKSYISSECLVKHIQNIKTLNNILYSLIIHKEDLSQKICIYQSLLQRIINKLNDKCLVSEETLPLSSLYHQFGFIGENSVTPHTLLLQFCFELYMISTQLASEAQKSTFDLACRSYFKAYIIPLQIDAIKFLTELYFKLEDPPQSNENSNEKLKDNKDQLVKSISCLYSDILWSTRFSVCNNSIIQDNKINNLDHLEGFSSTIDIVKTILKSENLTSIENGILKLLKEAQEDYDLETCHQLPKVQDLFANNVQRFPTSPLVKSSSMGSISNKIAIANDKTLKANMDSNSVSSNSDYDQFLLTHYSDILKNYNKSEAIRVASKVSSVVNSFESANNTNNSNIKEEKVSGWFSMGGGGQHEESSPSINKSDNIAGSFINNNGSGVIGINKKIDTQSIWQVSNLLKETVKDRVFGQQ</sequence>
<gene>
    <name evidence="1" type="ORF">CHUDEA5_3370</name>
    <name evidence="2" type="ORF">GY17_00001619</name>
</gene>
<dbReference type="OrthoDB" id="344153at2759"/>
<evidence type="ECO:0000313" key="2">
    <source>
        <dbReference type="EMBL" id="PPS96920.1"/>
    </source>
</evidence>
<proteinExistence type="predicted"/>
<dbReference type="Proteomes" id="UP000199752">
    <property type="component" value="Chromosome 5"/>
</dbReference>
<dbReference type="EMBL" id="JTAI01000013">
    <property type="protein sequence ID" value="PPS96920.1"/>
    <property type="molecule type" value="Genomic_DNA"/>
</dbReference>
<evidence type="ECO:0000313" key="3">
    <source>
        <dbReference type="Proteomes" id="UP001429100"/>
    </source>
</evidence>
<dbReference type="AlphaFoldDB" id="A0A0S4TG35"/>
<keyword evidence="3" id="KW-1185">Reference proteome</keyword>
<organism evidence="1">
    <name type="scientific">Cryptosporidium hominis</name>
    <dbReference type="NCBI Taxonomy" id="237895"/>
    <lineage>
        <taxon>Eukaryota</taxon>
        <taxon>Sar</taxon>
        <taxon>Alveolata</taxon>
        <taxon>Apicomplexa</taxon>
        <taxon>Conoidasida</taxon>
        <taxon>Coccidia</taxon>
        <taxon>Eucoccidiorida</taxon>
        <taxon>Eimeriorina</taxon>
        <taxon>Cryptosporidiidae</taxon>
        <taxon>Cryptosporidium</taxon>
    </lineage>
</organism>
<dbReference type="VEuPathDB" id="CryptoDB:GY17_00001619"/>
<name>A0A0S4TG35_CRYHO</name>
<protein>
    <submittedName>
        <fullName evidence="1">Uncharacterized protein</fullName>
    </submittedName>
</protein>
<evidence type="ECO:0000313" key="1">
    <source>
        <dbReference type="EMBL" id="CUV06408.1"/>
    </source>
</evidence>
<dbReference type="Proteomes" id="UP001429100">
    <property type="component" value="Unassembled WGS sequence"/>
</dbReference>
<dbReference type="VEuPathDB" id="CryptoDB:Chro.50036"/>
<dbReference type="VEuPathDB" id="CryptoDB:ChTU502y2012_410g0130"/>
<reference evidence="2 3" key="3">
    <citation type="submission" date="2017-10" db="EMBL/GenBank/DDBJ databases">
        <title>Consistent, comparative and evidence-based genome annotation and re-annotation for the closely-related species, Cryptosporidium parvum, C. hominis and C. tyzzeri.</title>
        <authorList>
            <person name="Baptista R.P."/>
            <person name="Li Y."/>
            <person name="Sateriale A."/>
            <person name="Striepen B."/>
            <person name="Kissinger J.C."/>
        </authorList>
    </citation>
    <scope>NUCLEOTIDE SEQUENCE [LARGE SCALE GENOMIC DNA]</scope>
    <source>
        <strain evidence="2">30976</strain>
    </source>
</reference>
<reference evidence="2 3" key="1">
    <citation type="submission" date="2014-11" db="EMBL/GenBank/DDBJ databases">
        <title>Comparative genomic analysis of Cryptosporidium hominis reveals occurrence of genetic recombination in virulent subtypes.</title>
        <authorList>
            <person name="Guo Y."/>
            <person name="Tang K."/>
            <person name="Frace M."/>
            <person name="Li N."/>
            <person name="Roellig D.M."/>
            <person name="Sammons S."/>
            <person name="Knipe K."/>
            <person name="Rowe L."/>
            <person name="Feng Y."/>
            <person name="Xiao L."/>
        </authorList>
    </citation>
    <scope>NUCLEOTIDE SEQUENCE [LARGE SCALE GENOMIC DNA]</scope>
    <source>
        <strain evidence="2">30976</strain>
    </source>
</reference>
<accession>A0A0S4TG35</accession>
<reference evidence="1" key="2">
    <citation type="submission" date="2015-08" db="EMBL/GenBank/DDBJ databases">
        <authorList>
            <person name="Babu N.S."/>
            <person name="Beckwith C.J."/>
            <person name="Beseler K.G."/>
            <person name="Brison A."/>
            <person name="Carone J.V."/>
            <person name="Caskin T.P."/>
            <person name="Diamond M."/>
            <person name="Durham M.E."/>
            <person name="Foxe J.M."/>
            <person name="Go M."/>
            <person name="Henderson B.A."/>
            <person name="Jones I.B."/>
            <person name="McGettigan J.A."/>
            <person name="Micheletti S.J."/>
            <person name="Nasrallah M.E."/>
            <person name="Ortiz D."/>
            <person name="Piller C.R."/>
            <person name="Privatt S.R."/>
            <person name="Schneider S.L."/>
            <person name="Sharp S."/>
            <person name="Smith T.C."/>
            <person name="Stanton J.D."/>
            <person name="Ullery H.E."/>
            <person name="Wilson R.J."/>
            <person name="Serrano M.G."/>
            <person name="Buck G."/>
            <person name="Lee V."/>
            <person name="Wang Y."/>
            <person name="Carvalho R."/>
            <person name="Voegtly L."/>
            <person name="Shi R."/>
            <person name="Duckworth R."/>
            <person name="Johnson A."/>
            <person name="Loviza R."/>
            <person name="Walstead R."/>
            <person name="Shah Z."/>
            <person name="Kiflezghi M."/>
            <person name="Wade K."/>
            <person name="Ball S.L."/>
            <person name="Bradley K.W."/>
            <person name="Asai D.J."/>
            <person name="Bowman C.A."/>
            <person name="Russell D.A."/>
            <person name="Pope W.H."/>
            <person name="Jacobs-Sera D."/>
            <person name="Hendrix R.W."/>
            <person name="Hatfull G.F."/>
        </authorList>
    </citation>
    <scope>NUCLEOTIDE SEQUENCE [LARGE SCALE GENOMIC DNA]</scope>
</reference>
<dbReference type="EMBL" id="LN877951">
    <property type="protein sequence ID" value="CUV06408.1"/>
    <property type="molecule type" value="Genomic_DNA"/>
</dbReference>
<dbReference type="VEuPathDB" id="CryptoDB:CHUDEA5_3370"/>
<dbReference type="VEuPathDB" id="CryptoDB:Chro.50035"/>